<proteinExistence type="predicted"/>
<gene>
    <name evidence="2" type="ORF">DFQ03_3432</name>
</gene>
<keyword evidence="1" id="KW-0472">Membrane</keyword>
<keyword evidence="1 2" id="KW-0812">Transmembrane</keyword>
<protein>
    <submittedName>
        <fullName evidence="2">PepSY-associated transmembrane protein</fullName>
    </submittedName>
</protein>
<feature type="transmembrane region" description="Helical" evidence="1">
    <location>
        <begin position="12"/>
        <end position="36"/>
    </location>
</feature>
<keyword evidence="3" id="KW-1185">Reference proteome</keyword>
<organism evidence="2 3">
    <name type="scientific">Maribacter caenipelagi</name>
    <dbReference type="NCBI Taxonomy" id="1447781"/>
    <lineage>
        <taxon>Bacteria</taxon>
        <taxon>Pseudomonadati</taxon>
        <taxon>Bacteroidota</taxon>
        <taxon>Flavobacteriia</taxon>
        <taxon>Flavobacteriales</taxon>
        <taxon>Flavobacteriaceae</taxon>
        <taxon>Maribacter</taxon>
    </lineage>
</organism>
<sequence length="168" mass="19413">MKMTTSLRMRIIHRYLGFFLAGIMAMYSISGIIMIFRNTDFLKHQEVSERQLEPNLTGGELSPKLRMAVKVDKKEGDVLYFKDGNYNTKTGMATITKMELPFILDKMEHLHKATTNSPVYWLNIMFGLSLLFFVISSFWMFMPKTTVFKKGLYFSLGGILLTIILLFV</sequence>
<reference evidence="2 3" key="1">
    <citation type="submission" date="2019-03" db="EMBL/GenBank/DDBJ databases">
        <title>Genomic Encyclopedia of Type Strains, Phase III (KMG-III): the genomes of soil and plant-associated and newly described type strains.</title>
        <authorList>
            <person name="Whitman W."/>
        </authorList>
    </citation>
    <scope>NUCLEOTIDE SEQUENCE [LARGE SCALE GENOMIC DNA]</scope>
    <source>
        <strain evidence="2 3">CECT 8455</strain>
    </source>
</reference>
<dbReference type="EMBL" id="SNZW01000018">
    <property type="protein sequence ID" value="TDS12043.1"/>
    <property type="molecule type" value="Genomic_DNA"/>
</dbReference>
<evidence type="ECO:0000313" key="2">
    <source>
        <dbReference type="EMBL" id="TDS12043.1"/>
    </source>
</evidence>
<evidence type="ECO:0000313" key="3">
    <source>
        <dbReference type="Proteomes" id="UP000295274"/>
    </source>
</evidence>
<feature type="transmembrane region" description="Helical" evidence="1">
    <location>
        <begin position="151"/>
        <end position="167"/>
    </location>
</feature>
<dbReference type="RefSeq" id="WP_208295932.1">
    <property type="nucleotide sequence ID" value="NZ_SNZW01000018.1"/>
</dbReference>
<dbReference type="AlphaFoldDB" id="A0A4R7CUD1"/>
<accession>A0A4R7CUD1</accession>
<keyword evidence="1" id="KW-1133">Transmembrane helix</keyword>
<evidence type="ECO:0000256" key="1">
    <source>
        <dbReference type="SAM" id="Phobius"/>
    </source>
</evidence>
<dbReference type="Proteomes" id="UP000295274">
    <property type="component" value="Unassembled WGS sequence"/>
</dbReference>
<feature type="transmembrane region" description="Helical" evidence="1">
    <location>
        <begin position="119"/>
        <end position="139"/>
    </location>
</feature>
<comment type="caution">
    <text evidence="2">The sequence shown here is derived from an EMBL/GenBank/DDBJ whole genome shotgun (WGS) entry which is preliminary data.</text>
</comment>
<name>A0A4R7CUD1_9FLAO</name>